<feature type="region of interest" description="Disordered" evidence="1">
    <location>
        <begin position="65"/>
        <end position="111"/>
    </location>
</feature>
<evidence type="ECO:0000256" key="1">
    <source>
        <dbReference type="SAM" id="MobiDB-lite"/>
    </source>
</evidence>
<dbReference type="Proteomes" id="UP000663872">
    <property type="component" value="Unassembled WGS sequence"/>
</dbReference>
<gene>
    <name evidence="3" type="ORF">GRG538_LOCUS33098</name>
    <name evidence="4" type="ORF">QYT958_LOCUS22791</name>
</gene>
<evidence type="ECO:0000313" key="4">
    <source>
        <dbReference type="EMBL" id="CAF4782397.1"/>
    </source>
</evidence>
<dbReference type="Proteomes" id="UP000663848">
    <property type="component" value="Unassembled WGS sequence"/>
</dbReference>
<accession>A0A819ASE1</accession>
<dbReference type="PROSITE" id="PS00028">
    <property type="entry name" value="ZINC_FINGER_C2H2_1"/>
    <property type="match status" value="1"/>
</dbReference>
<dbReference type="PANTHER" id="PTHR46954:SF1">
    <property type="entry name" value="C2H2-TYPE DOMAIN-CONTAINING PROTEIN"/>
    <property type="match status" value="1"/>
</dbReference>
<comment type="caution">
    <text evidence="3">The sequence shown here is derived from an EMBL/GenBank/DDBJ whole genome shotgun (WGS) entry which is preliminary data.</text>
</comment>
<dbReference type="EMBL" id="CAJNYT010005880">
    <property type="protein sequence ID" value="CAF3782188.1"/>
    <property type="molecule type" value="Genomic_DNA"/>
</dbReference>
<dbReference type="InterPro" id="IPR013087">
    <property type="entry name" value="Znf_C2H2_type"/>
</dbReference>
<name>A0A819ASE1_9BILA</name>
<feature type="compositionally biased region" description="Low complexity" evidence="1">
    <location>
        <begin position="73"/>
        <end position="85"/>
    </location>
</feature>
<sequence>MALTRSPRYFLYREFVDAFMKGHPEMTRCTSHHSAQAEWNQIKKDENFVKQKITEYLDIWNKAGQPEYESSPKKSSNKSNTTTPKRSFRKRNFSSDDDEQNRDPNFDSNIVEAVTPTFSKRKTSIETDEIVEKEKSWILLSAEKAAKKKARATAQTEADKIKAPVQETVLKDLQQISERIENLIQVKSMGLLTAENQKTLKKLIEQKKRRTTDLKRLQSKQRASIRYRERKKRRVEQLCASNPEVAAELSKVIRPTTTRLQIETDCPDLVQIIGEIARIGGAADSNKEQTGLTLDGLQDAIKERGYEIRKSSLYYRLMPQRALSHDGKKHIVTVPVRLRKMQDIELPPKHEDCHFTAAALKHIKDLAERGYEIRKSSLYYRLMPQRALSHDGKKHIVTVPVRLRKMQDTELPPKHEDCHFTAAALKHIKDLAGIFGNDCVFYLTQDTKAKVSIGRPSGKGQSPLIMHLDYNISSTDQQSNSTVSNHQLTPCVYAASIIDETGLITNTGPTYISIRSAKHDHLTHESHSIDFERLIQLKEFEKVARDHLGRVKPIVIINVDASGLENNTRYLKTLASAIDKFKKYNLDALVLVAQAPGQAIFNVVERRLSPMSQDLAGLILPHDHFGTHLNDVGLTQHAELEKENLKLTGNVLAEIWSMNVLDECSVVSEYINPSPMIDDQLKMTDSSLALNSIIDQVCTDEDEEVPLHQRFNQTHLNPTTQIKAECDIDEYWCAAHVLQTQYTIQIIRCNNSSCCTPWRSNYIQVFPHRFLPPPVPFHRSSRGVKMADIEASSATLQPISPFYGNLFQRIQFHGIVINRTQNDLLPFDACCPSLQSKLSSRLCSLCQQYIPTAIRLRNHYKMHEQCTVNYSDYRSNKEENIIDDDDLYDPYDMRIISRQSDVCLFTNMVEWLRSDFEDDPVVDTKLKSIAATASAMIRKDKQMAVAATTTSERNESMAIMSDGKQSKPNESIREEEMTTIEEINLNDSQTNNGSVIDGMENLRMLDDGAGSIGNAPSQQSWDDLEDLIDNM</sequence>
<feature type="region of interest" description="Disordered" evidence="1">
    <location>
        <begin position="1007"/>
        <end position="1031"/>
    </location>
</feature>
<dbReference type="AlphaFoldDB" id="A0A819ASE1"/>
<proteinExistence type="predicted"/>
<organism evidence="3 5">
    <name type="scientific">Rotaria socialis</name>
    <dbReference type="NCBI Taxonomy" id="392032"/>
    <lineage>
        <taxon>Eukaryota</taxon>
        <taxon>Metazoa</taxon>
        <taxon>Spiralia</taxon>
        <taxon>Gnathifera</taxon>
        <taxon>Rotifera</taxon>
        <taxon>Eurotatoria</taxon>
        <taxon>Bdelloidea</taxon>
        <taxon>Philodinida</taxon>
        <taxon>Philodinidae</taxon>
        <taxon>Rotaria</taxon>
    </lineage>
</organism>
<feature type="domain" description="C2H2-type" evidence="2">
    <location>
        <begin position="843"/>
        <end position="863"/>
    </location>
</feature>
<evidence type="ECO:0000313" key="3">
    <source>
        <dbReference type="EMBL" id="CAF3782188.1"/>
    </source>
</evidence>
<feature type="compositionally biased region" description="Acidic residues" evidence="1">
    <location>
        <begin position="1022"/>
        <end position="1031"/>
    </location>
</feature>
<reference evidence="3" key="1">
    <citation type="submission" date="2021-02" db="EMBL/GenBank/DDBJ databases">
        <authorList>
            <person name="Nowell W R."/>
        </authorList>
    </citation>
    <scope>NUCLEOTIDE SEQUENCE</scope>
</reference>
<feature type="region of interest" description="Disordered" evidence="1">
    <location>
        <begin position="951"/>
        <end position="970"/>
    </location>
</feature>
<evidence type="ECO:0000313" key="5">
    <source>
        <dbReference type="Proteomes" id="UP000663872"/>
    </source>
</evidence>
<dbReference type="PANTHER" id="PTHR46954">
    <property type="entry name" value="C2H2-TYPE DOMAIN-CONTAINING PROTEIN"/>
    <property type="match status" value="1"/>
</dbReference>
<dbReference type="EMBL" id="CAJOBR010004455">
    <property type="protein sequence ID" value="CAF4782397.1"/>
    <property type="molecule type" value="Genomic_DNA"/>
</dbReference>
<evidence type="ECO:0000259" key="2">
    <source>
        <dbReference type="PROSITE" id="PS00028"/>
    </source>
</evidence>
<protein>
    <recommendedName>
        <fullName evidence="2">C2H2-type domain-containing protein</fullName>
    </recommendedName>
</protein>